<accession>A0A158JEZ9</accession>
<protein>
    <submittedName>
        <fullName evidence="1">Uncharacterized protein</fullName>
    </submittedName>
</protein>
<proteinExistence type="predicted"/>
<sequence>MTMELTRYNGYRYVLRKGRSFTEDSEKAKAGRAMLMHADMYVWESNARLVARVESFMRKGFSWYSKNPKPARETLQTLLAYVRDGAVTVSEENGATTDVFENGGFTLDPPAREERRSAPPLDYNAQLAANRASLRDYNDAIDARIERERPADTPSFETVKPSEMPFLLSLVRMVARGENLRREATQKAVFGLRELADNVITPLGNAAPFELGDMPGFGDSFDIAKTPNNGEPGTWYTNPGSGQMRLYGDTGAPVVDLDFDHAHLKMQPHAHNWTGKSRAKGLDVVPFSPWSP</sequence>
<dbReference type="AlphaFoldDB" id="A0A158JEZ9"/>
<dbReference type="Proteomes" id="UP000054683">
    <property type="component" value="Unassembled WGS sequence"/>
</dbReference>
<reference evidence="1 2" key="1">
    <citation type="submission" date="2016-01" db="EMBL/GenBank/DDBJ databases">
        <authorList>
            <person name="Oliw E.H."/>
        </authorList>
    </citation>
    <scope>NUCLEOTIDE SEQUENCE [LARGE SCALE GENOMIC DNA]</scope>
    <source>
        <strain evidence="1">LMG 27134</strain>
    </source>
</reference>
<organism evidence="1 2">
    <name type="scientific">Caballeronia udeis</name>
    <dbReference type="NCBI Taxonomy" id="1232866"/>
    <lineage>
        <taxon>Bacteria</taxon>
        <taxon>Pseudomonadati</taxon>
        <taxon>Pseudomonadota</taxon>
        <taxon>Betaproteobacteria</taxon>
        <taxon>Burkholderiales</taxon>
        <taxon>Burkholderiaceae</taxon>
        <taxon>Caballeronia</taxon>
    </lineage>
</organism>
<name>A0A158JEZ9_9BURK</name>
<evidence type="ECO:0000313" key="2">
    <source>
        <dbReference type="Proteomes" id="UP000054683"/>
    </source>
</evidence>
<dbReference type="EMBL" id="FCOK02000084">
    <property type="protein sequence ID" value="SAL67432.1"/>
    <property type="molecule type" value="Genomic_DNA"/>
</dbReference>
<gene>
    <name evidence="1" type="ORF">AWB69_07746</name>
</gene>
<evidence type="ECO:0000313" key="1">
    <source>
        <dbReference type="EMBL" id="SAL67432.1"/>
    </source>
</evidence>